<evidence type="ECO:0000313" key="6">
    <source>
        <dbReference type="Proteomes" id="UP000044625"/>
    </source>
</evidence>
<sequence length="95" mass="10411">MSLFRLVLVVVIIYLGLLFSGYGVLIGSDKNAAGIGLQCKYLTARNIVTAQFINGENGIIGVSNCPLVKKLAITYLNNQTAGLLSIRRLLTHFRW</sequence>
<dbReference type="OrthoDB" id="6415197at2"/>
<organism evidence="4 7">
    <name type="scientific">Yersinia pekkanenii</name>
    <dbReference type="NCBI Taxonomy" id="1288385"/>
    <lineage>
        <taxon>Bacteria</taxon>
        <taxon>Pseudomonadati</taxon>
        <taxon>Pseudomonadota</taxon>
        <taxon>Gammaproteobacteria</taxon>
        <taxon>Enterobacterales</taxon>
        <taxon>Yersiniaceae</taxon>
        <taxon>Yersinia</taxon>
    </lineage>
</organism>
<name>A0A0T9Q6V8_9GAMM</name>
<dbReference type="Proteomes" id="UP000044625">
    <property type="component" value="Unassembled WGS sequence"/>
</dbReference>
<evidence type="ECO:0000256" key="2">
    <source>
        <dbReference type="ARBA" id="ARBA00022729"/>
    </source>
</evidence>
<evidence type="ECO:0000313" key="4">
    <source>
        <dbReference type="EMBL" id="CNH97263.1"/>
    </source>
</evidence>
<reference evidence="5 6" key="3">
    <citation type="submission" date="2015-03" db="EMBL/GenBank/DDBJ databases">
        <authorList>
            <consortium name="Pathogen Informatics"/>
            <person name="Murphy D."/>
        </authorList>
    </citation>
    <scope>NUCLEOTIDE SEQUENCE [LARGE SCALE GENOMIC DNA]</scope>
    <source>
        <strain evidence="6">type strain: CIP110230</strain>
        <strain evidence="5">Type strain: CIP110230</strain>
    </source>
</reference>
<dbReference type="AlphaFoldDB" id="A0A0T9Q6V8"/>
<evidence type="ECO:0000256" key="1">
    <source>
        <dbReference type="ARBA" id="ARBA00019316"/>
    </source>
</evidence>
<dbReference type="EMBL" id="CWJL01000003">
    <property type="protein sequence ID" value="CRY64369.1"/>
    <property type="molecule type" value="Genomic_DNA"/>
</dbReference>
<evidence type="ECO:0000313" key="7">
    <source>
        <dbReference type="Proteomes" id="UP000045840"/>
    </source>
</evidence>
<keyword evidence="2" id="KW-0732">Signal</keyword>
<keyword evidence="3" id="KW-0472">Membrane</keyword>
<feature type="transmembrane region" description="Helical" evidence="3">
    <location>
        <begin position="6"/>
        <end position="25"/>
    </location>
</feature>
<dbReference type="InterPro" id="IPR025611">
    <property type="entry name" value="YobH"/>
</dbReference>
<dbReference type="Pfam" id="PF13996">
    <property type="entry name" value="YobH"/>
    <property type="match status" value="1"/>
</dbReference>
<gene>
    <name evidence="4" type="ORF">ERS008529_02631</name>
    <name evidence="5" type="ORF">ERS137968_00709</name>
</gene>
<protein>
    <recommendedName>
        <fullName evidence="1">Uncharacterized protein YobH</fullName>
    </recommendedName>
</protein>
<keyword evidence="3" id="KW-0812">Transmembrane</keyword>
<reference evidence="4" key="2">
    <citation type="submission" date="2015-03" db="EMBL/GenBank/DDBJ databases">
        <authorList>
            <person name="Murphy D."/>
        </authorList>
    </citation>
    <scope>NUCLEOTIDE SEQUENCE [LARGE SCALE GENOMIC DNA]</scope>
    <source>
        <strain evidence="4">A125KOH2</strain>
    </source>
</reference>
<evidence type="ECO:0000256" key="3">
    <source>
        <dbReference type="SAM" id="Phobius"/>
    </source>
</evidence>
<proteinExistence type="predicted"/>
<dbReference type="EMBL" id="CQAZ01000022">
    <property type="protein sequence ID" value="CNH97263.1"/>
    <property type="molecule type" value="Genomic_DNA"/>
</dbReference>
<accession>A0A0T9Q6V8</accession>
<reference evidence="7" key="1">
    <citation type="submission" date="2015-03" db="EMBL/GenBank/DDBJ databases">
        <authorList>
            <consortium name="Pathogen Informatics"/>
        </authorList>
    </citation>
    <scope>NUCLEOTIDE SEQUENCE [LARGE SCALE GENOMIC DNA]</scope>
    <source>
        <strain evidence="7">A125KOH2</strain>
    </source>
</reference>
<keyword evidence="3" id="KW-1133">Transmembrane helix</keyword>
<dbReference type="Proteomes" id="UP000045840">
    <property type="component" value="Unassembled WGS sequence"/>
</dbReference>
<evidence type="ECO:0000313" key="5">
    <source>
        <dbReference type="EMBL" id="CRY64369.1"/>
    </source>
</evidence>
<keyword evidence="6" id="KW-1185">Reference proteome</keyword>